<protein>
    <submittedName>
        <fullName evidence="1">Uncharacterized protein</fullName>
    </submittedName>
</protein>
<dbReference type="Proteomes" id="UP001259832">
    <property type="component" value="Unassembled WGS sequence"/>
</dbReference>
<sequence>MYLVRKDSKRMVLKTVGRAVFDVEMRGMFWKIEGYVMKNAVVALYRLLLWITTDTHTLYAYCVCGIVEVW</sequence>
<dbReference type="AlphaFoldDB" id="A0AAD9LBB9"/>
<accession>A0AAD9LBB9</accession>
<proteinExistence type="predicted"/>
<evidence type="ECO:0000313" key="1">
    <source>
        <dbReference type="EMBL" id="KAK1928989.1"/>
    </source>
</evidence>
<comment type="caution">
    <text evidence="1">The sequence shown here is derived from an EMBL/GenBank/DDBJ whole genome shotgun (WGS) entry which is preliminary data.</text>
</comment>
<dbReference type="EMBL" id="JASMQC010000054">
    <property type="protein sequence ID" value="KAK1928989.1"/>
    <property type="molecule type" value="Genomic_DNA"/>
</dbReference>
<organism evidence="1 2">
    <name type="scientific">Phytophthora citrophthora</name>
    <dbReference type="NCBI Taxonomy" id="4793"/>
    <lineage>
        <taxon>Eukaryota</taxon>
        <taxon>Sar</taxon>
        <taxon>Stramenopiles</taxon>
        <taxon>Oomycota</taxon>
        <taxon>Peronosporomycetes</taxon>
        <taxon>Peronosporales</taxon>
        <taxon>Peronosporaceae</taxon>
        <taxon>Phytophthora</taxon>
    </lineage>
</organism>
<name>A0AAD9LBB9_9STRA</name>
<gene>
    <name evidence="1" type="ORF">P3T76_015523</name>
</gene>
<reference evidence="1" key="1">
    <citation type="submission" date="2023-08" db="EMBL/GenBank/DDBJ databases">
        <title>Reference Genome Resource for the Citrus Pathogen Phytophthora citrophthora.</title>
        <authorList>
            <person name="Moller H."/>
            <person name="Coetzee B."/>
            <person name="Rose L.J."/>
            <person name="Van Niekerk J.M."/>
        </authorList>
    </citation>
    <scope>NUCLEOTIDE SEQUENCE</scope>
    <source>
        <strain evidence="1">STE-U-9442</strain>
    </source>
</reference>
<keyword evidence="2" id="KW-1185">Reference proteome</keyword>
<evidence type="ECO:0000313" key="2">
    <source>
        <dbReference type="Proteomes" id="UP001259832"/>
    </source>
</evidence>